<dbReference type="SMART" id="SM00086">
    <property type="entry name" value="PAC"/>
    <property type="match status" value="3"/>
</dbReference>
<accession>A0A6M8ST34</accession>
<dbReference type="GO" id="GO:0006355">
    <property type="term" value="P:regulation of DNA-templated transcription"/>
    <property type="evidence" value="ECO:0007669"/>
    <property type="project" value="InterPro"/>
</dbReference>
<dbReference type="RefSeq" id="WP_173534362.1">
    <property type="nucleotide sequence ID" value="NZ_CP054143.1"/>
</dbReference>
<feature type="modified residue" description="4-aspartylphosphate" evidence="17">
    <location>
        <position position="1075"/>
    </location>
</feature>
<gene>
    <name evidence="25" type="ORF">HQN60_14655</name>
</gene>
<evidence type="ECO:0000256" key="14">
    <source>
        <dbReference type="ARBA" id="ARBA00058004"/>
    </source>
</evidence>
<dbReference type="InterPro" id="IPR036641">
    <property type="entry name" value="HPT_dom_sf"/>
</dbReference>
<evidence type="ECO:0000259" key="22">
    <source>
        <dbReference type="PROSITE" id="PS50113"/>
    </source>
</evidence>
<name>A0A6M8ST34_9NEIS</name>
<dbReference type="Pfam" id="PF02518">
    <property type="entry name" value="HATPase_c"/>
    <property type="match status" value="1"/>
</dbReference>
<evidence type="ECO:0000259" key="24">
    <source>
        <dbReference type="PROSITE" id="PS50894"/>
    </source>
</evidence>
<dbReference type="Pfam" id="PF00512">
    <property type="entry name" value="HisKA"/>
    <property type="match status" value="1"/>
</dbReference>
<evidence type="ECO:0000313" key="25">
    <source>
        <dbReference type="EMBL" id="QKJ67861.1"/>
    </source>
</evidence>
<dbReference type="PROSITE" id="PS50109">
    <property type="entry name" value="HIS_KIN"/>
    <property type="match status" value="1"/>
</dbReference>
<dbReference type="Proteomes" id="UP000504844">
    <property type="component" value="Chromosome"/>
</dbReference>
<dbReference type="CDD" id="cd17546">
    <property type="entry name" value="REC_hyHK_CKI1_RcsC-like"/>
    <property type="match status" value="2"/>
</dbReference>
<dbReference type="Gene3D" id="1.20.120.160">
    <property type="entry name" value="HPT domain"/>
    <property type="match status" value="1"/>
</dbReference>
<feature type="domain" description="PAC" evidence="22">
    <location>
        <begin position="564"/>
        <end position="617"/>
    </location>
</feature>
<dbReference type="PROSITE" id="PS50110">
    <property type="entry name" value="RESPONSE_REGULATORY"/>
    <property type="match status" value="2"/>
</dbReference>
<keyword evidence="9" id="KW-0067">ATP-binding</keyword>
<sequence length="1426" mass="155434">MSTTKQKIQHLNDFRLLAVVVVGVLLSIFVWQFAAIKLKQQTDIQFERQTEPLVNGLKLRVQSLAVGLYGARTVPLMTHGELKPQHFKQYVAQLNLEDVFPGALGVGFIRRVEPQDVAAFVSDQQHYRPEFQVRDRGPNAGARFIIQYIEPIKGNEVAIGLDIASEPIRKAAAMNAMNSADMAMTAPIQLVQDGKKTPGFLILLPYYLPKEMGGSIELANERTASLIGWVYAPVLMSKLVAGLSDVQHKTLDFEVYSGRVLKPEFLLYDSDLHLSQGASQPQYRNLRRQVEIELGGQTWTVVMSSNDSFAARLESWLPLGLLLFGLSLTGLIAVTLLNAARLKEKAQTLAESMSLHARQREVQLNAVIDSTPDAIVTANQQGTILGVNRSVTSIFGYASDEVIGKSIKIFMPDEVANKHDSYVERYQHQNGGAAMGKGRELWARHANGSLIPIEVNLNQFHIDQETFLVAQIRDVSVRLASEQALRANQRQLSMIVEASGLGIWDLDLRTGESYFGGMWGEMLGFVTQELIPSVETWRSLLHPEDLPLAEASLTAHLAGLSAIHSCELRMKTAQGTWKWVHAIGRVYERDEHGAPIKIAGIHLDIDARKNNELMLIEQDAALTHLQQQLRSVVNSATEICIIATDIAGEIQLFNVGAEKMLGYPADAVIGVLTPEVFHDANELASRAQYIAAQTGVCVSGFEVLVYMARQGGSDTHEWTYICQDGSRLTVNLIVTARYDDAGELLGYLGVATDVTEQKHINAALEIAIDQAVAASQAKSDFLANMSHEIRTPMNAVIGFSTLLSDTPLSAVQLEFVGAIQQSGDALLSLINDILDFSKIEAGHLQLEHIEFDVRYLLEGALDIVAEKAAKQSLDLACIINPNVPLRLIGDPSRLRQVVLNLLNNAIKFTAQGEVVARLVALPSSNDERCALRFSVKDSGIGMSESAQVSLFRPFCQADASTTRRFGGTGLGLSICKRLVEAMGGEVGVVSVLGEGSEFWFEVTLAVAKVEAPPPDVELALQGLRVLVVDDFAANRELIALQLTSFGMEPVCFYSPQDALSALAQAPTHFALALIDLQLPGIDGLELARQIQALVGETPLPLVLLTSMAVPGLAAEAKAAGYSAFLTKPVRQTQLLHVIEEALKMQQFPRGTQNLVTAHHLAEQIAASKPYLLLAEDNPINQKVAVLMLEKFGCRVDVVENGALAVAAVEQRRYDLVLMDCQMPEMDGFVATQTIRALPPEQAGVYIVALTANAFQSDVDHCYEVGMDDFVAKPIHMAEISLALQRGLAKSGRLARLEPQIEEPGGDMQVGISLELQQELLDIDRMFNELKQAVGMDMKDELLALFFPTLDECITGLSPAIAAGDSVQVVSLAHKLKGAAAQLGATKMATYCKAIEMAAKNNDFESAAAQFALVQPLGVGLTQQLRV</sequence>
<dbReference type="InterPro" id="IPR001610">
    <property type="entry name" value="PAC"/>
</dbReference>
<dbReference type="InterPro" id="IPR042240">
    <property type="entry name" value="CHASE_sf"/>
</dbReference>
<evidence type="ECO:0000259" key="19">
    <source>
        <dbReference type="PROSITE" id="PS50109"/>
    </source>
</evidence>
<dbReference type="Gene3D" id="3.30.450.20">
    <property type="entry name" value="PAS domain"/>
    <property type="match status" value="3"/>
</dbReference>
<evidence type="ECO:0000256" key="17">
    <source>
        <dbReference type="PROSITE-ProRule" id="PRU00169"/>
    </source>
</evidence>
<dbReference type="InterPro" id="IPR000700">
    <property type="entry name" value="PAS-assoc_C"/>
</dbReference>
<evidence type="ECO:0000256" key="7">
    <source>
        <dbReference type="ARBA" id="ARBA00022741"/>
    </source>
</evidence>
<dbReference type="PANTHER" id="PTHR45339">
    <property type="entry name" value="HYBRID SIGNAL TRANSDUCTION HISTIDINE KINASE J"/>
    <property type="match status" value="1"/>
</dbReference>
<dbReference type="PROSITE" id="PS50112">
    <property type="entry name" value="PAS"/>
    <property type="match status" value="3"/>
</dbReference>
<dbReference type="SUPFAM" id="SSF47384">
    <property type="entry name" value="Homodimeric domain of signal transducing histidine kinase"/>
    <property type="match status" value="1"/>
</dbReference>
<dbReference type="KEGG" id="dee:HQN60_14655"/>
<dbReference type="Gene3D" id="1.10.287.130">
    <property type="match status" value="1"/>
</dbReference>
<evidence type="ECO:0000256" key="3">
    <source>
        <dbReference type="ARBA" id="ARBA00012438"/>
    </source>
</evidence>
<dbReference type="SUPFAM" id="SSF47226">
    <property type="entry name" value="Histidine-containing phosphotransfer domain, HPT domain"/>
    <property type="match status" value="1"/>
</dbReference>
<dbReference type="InterPro" id="IPR003594">
    <property type="entry name" value="HATPase_dom"/>
</dbReference>
<evidence type="ECO:0000256" key="4">
    <source>
        <dbReference type="ARBA" id="ARBA00022553"/>
    </source>
</evidence>
<keyword evidence="12 18" id="KW-0472">Membrane</keyword>
<evidence type="ECO:0000256" key="8">
    <source>
        <dbReference type="ARBA" id="ARBA00022777"/>
    </source>
</evidence>
<evidence type="ECO:0000256" key="16">
    <source>
        <dbReference type="PROSITE-ProRule" id="PRU00110"/>
    </source>
</evidence>
<dbReference type="GO" id="GO:0005524">
    <property type="term" value="F:ATP binding"/>
    <property type="evidence" value="ECO:0007669"/>
    <property type="project" value="UniProtKB-KW"/>
</dbReference>
<dbReference type="SUPFAM" id="SSF52172">
    <property type="entry name" value="CheY-like"/>
    <property type="match status" value="2"/>
</dbReference>
<feature type="modified residue" description="4-aspartylphosphate" evidence="17">
    <location>
        <position position="1219"/>
    </location>
</feature>
<evidence type="ECO:0000256" key="5">
    <source>
        <dbReference type="ARBA" id="ARBA00022679"/>
    </source>
</evidence>
<keyword evidence="13" id="KW-0131">Cell cycle</keyword>
<dbReference type="SMART" id="SM01079">
    <property type="entry name" value="CHASE"/>
    <property type="match status" value="1"/>
</dbReference>
<dbReference type="EC" id="2.7.13.3" evidence="3"/>
<dbReference type="Gene3D" id="3.30.565.10">
    <property type="entry name" value="Histidine kinase-like ATPase, C-terminal domain"/>
    <property type="match status" value="1"/>
</dbReference>
<evidence type="ECO:0000256" key="6">
    <source>
        <dbReference type="ARBA" id="ARBA00022692"/>
    </source>
</evidence>
<dbReference type="SUPFAM" id="SSF55874">
    <property type="entry name" value="ATPase domain of HSP90 chaperone/DNA topoisomerase II/histidine kinase"/>
    <property type="match status" value="1"/>
</dbReference>
<dbReference type="InterPro" id="IPR006189">
    <property type="entry name" value="CHASE_dom"/>
</dbReference>
<evidence type="ECO:0000256" key="9">
    <source>
        <dbReference type="ARBA" id="ARBA00022840"/>
    </source>
</evidence>
<dbReference type="SMART" id="SM00388">
    <property type="entry name" value="HisKA"/>
    <property type="match status" value="1"/>
</dbReference>
<dbReference type="Gene3D" id="3.30.450.350">
    <property type="entry name" value="CHASE domain"/>
    <property type="match status" value="1"/>
</dbReference>
<evidence type="ECO:0000256" key="13">
    <source>
        <dbReference type="ARBA" id="ARBA00023306"/>
    </source>
</evidence>
<dbReference type="SMART" id="SM00091">
    <property type="entry name" value="PAS"/>
    <property type="match status" value="3"/>
</dbReference>
<dbReference type="NCBIfam" id="TIGR00229">
    <property type="entry name" value="sensory_box"/>
    <property type="match status" value="3"/>
</dbReference>
<feature type="domain" description="PAS" evidence="21">
    <location>
        <begin position="360"/>
        <end position="430"/>
    </location>
</feature>
<evidence type="ECO:0000256" key="15">
    <source>
        <dbReference type="ARBA" id="ARBA00070152"/>
    </source>
</evidence>
<dbReference type="PROSITE" id="PS50839">
    <property type="entry name" value="CHASE"/>
    <property type="match status" value="1"/>
</dbReference>
<proteinExistence type="predicted"/>
<dbReference type="PROSITE" id="PS50894">
    <property type="entry name" value="HPT"/>
    <property type="match status" value="1"/>
</dbReference>
<keyword evidence="7" id="KW-0547">Nucleotide-binding</keyword>
<feature type="modified residue" description="Phosphohistidine" evidence="16">
    <location>
        <position position="1373"/>
    </location>
</feature>
<dbReference type="Pfam" id="PF08447">
    <property type="entry name" value="PAS_3"/>
    <property type="match status" value="1"/>
</dbReference>
<dbReference type="SUPFAM" id="SSF55785">
    <property type="entry name" value="PYP-like sensor domain (PAS domain)"/>
    <property type="match status" value="3"/>
</dbReference>
<keyword evidence="26" id="KW-1185">Reference proteome</keyword>
<feature type="domain" description="CHASE" evidence="23">
    <location>
        <begin position="143"/>
        <end position="302"/>
    </location>
</feature>
<dbReference type="FunFam" id="3.30.565.10:FF:000010">
    <property type="entry name" value="Sensor histidine kinase RcsC"/>
    <property type="match status" value="1"/>
</dbReference>
<dbReference type="CDD" id="cd16922">
    <property type="entry name" value="HATPase_EvgS-ArcB-TorS-like"/>
    <property type="match status" value="1"/>
</dbReference>
<evidence type="ECO:0000256" key="11">
    <source>
        <dbReference type="ARBA" id="ARBA00023012"/>
    </source>
</evidence>
<feature type="domain" description="Response regulatory" evidence="20">
    <location>
        <begin position="1024"/>
        <end position="1142"/>
    </location>
</feature>
<feature type="domain" description="PAS" evidence="21">
    <location>
        <begin position="488"/>
        <end position="560"/>
    </location>
</feature>
<dbReference type="Gene3D" id="3.40.50.2300">
    <property type="match status" value="2"/>
</dbReference>
<feature type="domain" description="PAS" evidence="21">
    <location>
        <begin position="625"/>
        <end position="670"/>
    </location>
</feature>
<dbReference type="InterPro" id="IPR013655">
    <property type="entry name" value="PAS_fold_3"/>
</dbReference>
<dbReference type="InterPro" id="IPR003661">
    <property type="entry name" value="HisK_dim/P_dom"/>
</dbReference>
<comment type="subcellular location">
    <subcellularLocation>
        <location evidence="2">Membrane</location>
    </subcellularLocation>
</comment>
<dbReference type="InterPro" id="IPR004358">
    <property type="entry name" value="Sig_transdc_His_kin-like_C"/>
</dbReference>
<dbReference type="CDD" id="cd00082">
    <property type="entry name" value="HisKA"/>
    <property type="match status" value="1"/>
</dbReference>
<dbReference type="InterPro" id="IPR011006">
    <property type="entry name" value="CheY-like_superfamily"/>
</dbReference>
<dbReference type="InterPro" id="IPR001789">
    <property type="entry name" value="Sig_transdc_resp-reg_receiver"/>
</dbReference>
<keyword evidence="6 18" id="KW-0812">Transmembrane</keyword>
<dbReference type="InterPro" id="IPR036097">
    <property type="entry name" value="HisK_dim/P_sf"/>
</dbReference>
<dbReference type="FunFam" id="1.10.287.130:FF:000038">
    <property type="entry name" value="Sensory transduction histidine kinase"/>
    <property type="match status" value="1"/>
</dbReference>
<dbReference type="InterPro" id="IPR013767">
    <property type="entry name" value="PAS_fold"/>
</dbReference>
<evidence type="ECO:0000259" key="20">
    <source>
        <dbReference type="PROSITE" id="PS50110"/>
    </source>
</evidence>
<dbReference type="InterPro" id="IPR005467">
    <property type="entry name" value="His_kinase_dom"/>
</dbReference>
<dbReference type="InterPro" id="IPR008207">
    <property type="entry name" value="Sig_transdc_His_kin_Hpt_dom"/>
</dbReference>
<dbReference type="Pfam" id="PF01627">
    <property type="entry name" value="Hpt"/>
    <property type="match status" value="1"/>
</dbReference>
<keyword evidence="11" id="KW-0902">Two-component regulatory system</keyword>
<dbReference type="CDD" id="cd00130">
    <property type="entry name" value="PAS"/>
    <property type="match status" value="3"/>
</dbReference>
<comment type="catalytic activity">
    <reaction evidence="1">
        <text>ATP + protein L-histidine = ADP + protein N-phospho-L-histidine.</text>
        <dbReference type="EC" id="2.7.13.3"/>
    </reaction>
</comment>
<feature type="domain" description="HPt" evidence="24">
    <location>
        <begin position="1334"/>
        <end position="1426"/>
    </location>
</feature>
<evidence type="ECO:0000259" key="21">
    <source>
        <dbReference type="PROSITE" id="PS50112"/>
    </source>
</evidence>
<feature type="domain" description="Response regulatory" evidence="20">
    <location>
        <begin position="1170"/>
        <end position="1287"/>
    </location>
</feature>
<keyword evidence="8" id="KW-0418">Kinase</keyword>
<keyword evidence="5" id="KW-0808">Transferase</keyword>
<evidence type="ECO:0000313" key="26">
    <source>
        <dbReference type="Proteomes" id="UP000504844"/>
    </source>
</evidence>
<dbReference type="Pfam" id="PF03924">
    <property type="entry name" value="CHASE"/>
    <property type="match status" value="1"/>
</dbReference>
<dbReference type="PRINTS" id="PR00344">
    <property type="entry name" value="BCTRLSENSOR"/>
</dbReference>
<dbReference type="GO" id="GO:0005886">
    <property type="term" value="C:plasma membrane"/>
    <property type="evidence" value="ECO:0007669"/>
    <property type="project" value="UniProtKB-SubCell"/>
</dbReference>
<dbReference type="SMART" id="SM00448">
    <property type="entry name" value="REC"/>
    <property type="match status" value="2"/>
</dbReference>
<dbReference type="PANTHER" id="PTHR45339:SF6">
    <property type="entry name" value="SENSORY HISTIDINE PROTEIN KINASE"/>
    <property type="match status" value="1"/>
</dbReference>
<reference evidence="25 26" key="1">
    <citation type="submission" date="2020-05" db="EMBL/GenBank/DDBJ databases">
        <title>Complete genome sequence of Deefgea sp. D17.</title>
        <authorList>
            <person name="Bae J.-W."/>
            <person name="Han J.E."/>
        </authorList>
    </citation>
    <scope>NUCLEOTIDE SEQUENCE [LARGE SCALE GENOMIC DNA]</scope>
    <source>
        <strain evidence="25 26">D17</strain>
    </source>
</reference>
<dbReference type="InterPro" id="IPR036890">
    <property type="entry name" value="HATPase_C_sf"/>
</dbReference>
<dbReference type="Pfam" id="PF00989">
    <property type="entry name" value="PAS"/>
    <property type="match status" value="2"/>
</dbReference>
<dbReference type="Pfam" id="PF00072">
    <property type="entry name" value="Response_reg"/>
    <property type="match status" value="2"/>
</dbReference>
<dbReference type="InterPro" id="IPR000014">
    <property type="entry name" value="PAS"/>
</dbReference>
<evidence type="ECO:0000256" key="12">
    <source>
        <dbReference type="ARBA" id="ARBA00023136"/>
    </source>
</evidence>
<evidence type="ECO:0000259" key="23">
    <source>
        <dbReference type="PROSITE" id="PS50839"/>
    </source>
</evidence>
<dbReference type="GO" id="GO:0000155">
    <property type="term" value="F:phosphorelay sensor kinase activity"/>
    <property type="evidence" value="ECO:0007669"/>
    <property type="project" value="InterPro"/>
</dbReference>
<dbReference type="EMBL" id="CP054143">
    <property type="protein sequence ID" value="QKJ67861.1"/>
    <property type="molecule type" value="Genomic_DNA"/>
</dbReference>
<feature type="transmembrane region" description="Helical" evidence="18">
    <location>
        <begin position="14"/>
        <end position="34"/>
    </location>
</feature>
<keyword evidence="10 18" id="KW-1133">Transmembrane helix</keyword>
<dbReference type="InterPro" id="IPR035965">
    <property type="entry name" value="PAS-like_dom_sf"/>
</dbReference>
<feature type="domain" description="Histidine kinase" evidence="19">
    <location>
        <begin position="784"/>
        <end position="1006"/>
    </location>
</feature>
<comment type="function">
    <text evidence="14">Member of the two-component regulatory system BvgS/BvgA. Phosphorylates BvgA via a four-step phosphorelay in response to environmental signals.</text>
</comment>
<evidence type="ECO:0000256" key="18">
    <source>
        <dbReference type="SAM" id="Phobius"/>
    </source>
</evidence>
<evidence type="ECO:0000256" key="2">
    <source>
        <dbReference type="ARBA" id="ARBA00004370"/>
    </source>
</evidence>
<protein>
    <recommendedName>
        <fullName evidence="15">Virulence sensor protein BvgS</fullName>
        <ecNumber evidence="3">2.7.13.3</ecNumber>
    </recommendedName>
</protein>
<organism evidence="25 26">
    <name type="scientific">Deefgea piscis</name>
    <dbReference type="NCBI Taxonomy" id="2739061"/>
    <lineage>
        <taxon>Bacteria</taxon>
        <taxon>Pseudomonadati</taxon>
        <taxon>Pseudomonadota</taxon>
        <taxon>Betaproteobacteria</taxon>
        <taxon>Neisseriales</taxon>
        <taxon>Chitinibacteraceae</taxon>
        <taxon>Deefgea</taxon>
    </lineage>
</organism>
<keyword evidence="4 17" id="KW-0597">Phosphoprotein</keyword>
<feature type="domain" description="PAC" evidence="22">
    <location>
        <begin position="714"/>
        <end position="766"/>
    </location>
</feature>
<dbReference type="SMART" id="SM00387">
    <property type="entry name" value="HATPase_c"/>
    <property type="match status" value="1"/>
</dbReference>
<dbReference type="CDD" id="cd00088">
    <property type="entry name" value="HPT"/>
    <property type="match status" value="1"/>
</dbReference>
<evidence type="ECO:0000256" key="1">
    <source>
        <dbReference type="ARBA" id="ARBA00000085"/>
    </source>
</evidence>
<dbReference type="PROSITE" id="PS50113">
    <property type="entry name" value="PAC"/>
    <property type="match status" value="2"/>
</dbReference>
<evidence type="ECO:0000256" key="10">
    <source>
        <dbReference type="ARBA" id="ARBA00022989"/>
    </source>
</evidence>